<dbReference type="Gene3D" id="3.30.2420.10">
    <property type="entry name" value="TonB"/>
    <property type="match status" value="1"/>
</dbReference>
<dbReference type="NCBIfam" id="TIGR01352">
    <property type="entry name" value="tonB_Cterm"/>
    <property type="match status" value="1"/>
</dbReference>
<feature type="transmembrane region" description="Helical" evidence="5">
    <location>
        <begin position="81"/>
        <end position="99"/>
    </location>
</feature>
<keyword evidence="5" id="KW-0997">Cell inner membrane</keyword>
<dbReference type="PANTHER" id="PTHR34978">
    <property type="entry name" value="POSSIBLE SENSOR-TRANSDUCER PROTEIN BLAR"/>
    <property type="match status" value="1"/>
</dbReference>
<protein>
    <recommendedName>
        <fullName evidence="5">Protein TonB</fullName>
    </recommendedName>
</protein>
<proteinExistence type="inferred from homology"/>
<keyword evidence="2 5" id="KW-0812">Transmembrane</keyword>
<feature type="domain" description="TonB C-terminal" evidence="6">
    <location>
        <begin position="290"/>
        <end position="387"/>
    </location>
</feature>
<dbReference type="CDD" id="cd07341">
    <property type="entry name" value="M56_BlaR1_MecR1_like"/>
    <property type="match status" value="1"/>
</dbReference>
<dbReference type="SUPFAM" id="SSF74653">
    <property type="entry name" value="TolA/TonB C-terminal domain"/>
    <property type="match status" value="1"/>
</dbReference>
<evidence type="ECO:0000256" key="1">
    <source>
        <dbReference type="ARBA" id="ARBA00004167"/>
    </source>
</evidence>
<dbReference type="AlphaFoldDB" id="A0A1E8FDY5"/>
<keyword evidence="3 5" id="KW-1133">Transmembrane helix</keyword>
<comment type="caution">
    <text evidence="5">Lacks conserved residue(s) required for the propagation of feature annotation.</text>
</comment>
<dbReference type="PROSITE" id="PS52015">
    <property type="entry name" value="TONB_CTD"/>
    <property type="match status" value="1"/>
</dbReference>
<dbReference type="STRING" id="1856405.BFC17_21615"/>
<dbReference type="PRINTS" id="PR01374">
    <property type="entry name" value="TONBPROTEIN"/>
</dbReference>
<evidence type="ECO:0000256" key="2">
    <source>
        <dbReference type="ARBA" id="ARBA00022692"/>
    </source>
</evidence>
<reference evidence="7 8" key="1">
    <citation type="submission" date="2016-09" db="EMBL/GenBank/DDBJ databases">
        <title>Alteromonas lipolytica, a new species isolated from sea water.</title>
        <authorList>
            <person name="Wu Y.-H."/>
            <person name="Cheng H."/>
            <person name="Xu X.-W."/>
        </authorList>
    </citation>
    <scope>NUCLEOTIDE SEQUENCE [LARGE SCALE GENOMIC DNA]</scope>
    <source>
        <strain evidence="7 8">JW12</strain>
    </source>
</reference>
<dbReference type="GO" id="GO:0015891">
    <property type="term" value="P:siderophore transport"/>
    <property type="evidence" value="ECO:0007669"/>
    <property type="project" value="InterPro"/>
</dbReference>
<feature type="transmembrane region" description="Helical" evidence="5">
    <location>
        <begin position="119"/>
        <end position="139"/>
    </location>
</feature>
<keyword evidence="5" id="KW-0813">Transport</keyword>
<feature type="transmembrane region" description="Helical" evidence="5">
    <location>
        <begin position="169"/>
        <end position="190"/>
    </location>
</feature>
<keyword evidence="8" id="KW-1185">Reference proteome</keyword>
<keyword evidence="5" id="KW-0653">Protein transport</keyword>
<evidence type="ECO:0000313" key="7">
    <source>
        <dbReference type="EMBL" id="OFI34144.1"/>
    </source>
</evidence>
<dbReference type="EMBL" id="MJIC01000014">
    <property type="protein sequence ID" value="OFI34144.1"/>
    <property type="molecule type" value="Genomic_DNA"/>
</dbReference>
<dbReference type="Proteomes" id="UP000176037">
    <property type="component" value="Unassembled WGS sequence"/>
</dbReference>
<gene>
    <name evidence="7" type="ORF">BFC17_21615</name>
</gene>
<dbReference type="InterPro" id="IPR008756">
    <property type="entry name" value="Peptidase_M56"/>
</dbReference>
<feature type="transmembrane region" description="Helical" evidence="5">
    <location>
        <begin position="261"/>
        <end position="282"/>
    </location>
</feature>
<dbReference type="RefSeq" id="WP_070177072.1">
    <property type="nucleotide sequence ID" value="NZ_BMJR01000003.1"/>
</dbReference>
<dbReference type="InterPro" id="IPR006260">
    <property type="entry name" value="TonB/TolA_C"/>
</dbReference>
<dbReference type="InterPro" id="IPR037682">
    <property type="entry name" value="TonB_C"/>
</dbReference>
<dbReference type="GO" id="GO:0005886">
    <property type="term" value="C:plasma membrane"/>
    <property type="evidence" value="ECO:0007669"/>
    <property type="project" value="UniProtKB-SubCell"/>
</dbReference>
<dbReference type="PANTHER" id="PTHR34978:SF3">
    <property type="entry name" value="SLR0241 PROTEIN"/>
    <property type="match status" value="1"/>
</dbReference>
<evidence type="ECO:0000256" key="4">
    <source>
        <dbReference type="ARBA" id="ARBA00023136"/>
    </source>
</evidence>
<accession>A0A1E8FDY5</accession>
<keyword evidence="4 5" id="KW-0472">Membrane</keyword>
<dbReference type="GO" id="GO:0015031">
    <property type="term" value="P:protein transport"/>
    <property type="evidence" value="ECO:0007669"/>
    <property type="project" value="UniProtKB-UniRule"/>
</dbReference>
<dbReference type="InterPro" id="IPR003538">
    <property type="entry name" value="TonB"/>
</dbReference>
<dbReference type="Pfam" id="PF03544">
    <property type="entry name" value="TonB_C"/>
    <property type="match status" value="1"/>
</dbReference>
<dbReference type="InterPro" id="IPR052173">
    <property type="entry name" value="Beta-lactam_resp_regulator"/>
</dbReference>
<dbReference type="GO" id="GO:0031992">
    <property type="term" value="F:energy transducer activity"/>
    <property type="evidence" value="ECO:0007669"/>
    <property type="project" value="InterPro"/>
</dbReference>
<evidence type="ECO:0000313" key="8">
    <source>
        <dbReference type="Proteomes" id="UP000176037"/>
    </source>
</evidence>
<organism evidence="7 8">
    <name type="scientific">Alteromonas lipolytica</name>
    <dbReference type="NCBI Taxonomy" id="1856405"/>
    <lineage>
        <taxon>Bacteria</taxon>
        <taxon>Pseudomonadati</taxon>
        <taxon>Pseudomonadota</taxon>
        <taxon>Gammaproteobacteria</taxon>
        <taxon>Alteromonadales</taxon>
        <taxon>Alteromonadaceae</taxon>
        <taxon>Alteromonas/Salinimonas group</taxon>
        <taxon>Alteromonas</taxon>
    </lineage>
</organism>
<name>A0A1E8FDY5_9ALTE</name>
<comment type="subcellular location">
    <subcellularLocation>
        <location evidence="5">Cell inner membrane</location>
        <topology evidence="5">Single-pass membrane protein</topology>
        <orientation evidence="5">Periplasmic side</orientation>
    </subcellularLocation>
    <subcellularLocation>
        <location evidence="1">Membrane</location>
        <topology evidence="1">Single-pass membrane protein</topology>
    </subcellularLocation>
</comment>
<keyword evidence="5" id="KW-0735">Signal-anchor</keyword>
<dbReference type="OrthoDB" id="1628901at2"/>
<comment type="function">
    <text evidence="5">Interacts with outer membrane receptor proteins that carry out high-affinity binding and energy dependent uptake into the periplasmic space of specific substrates. It could act to transduce energy from the cytoplasmic membrane to specific energy-requiring processes in the outer membrane, resulting in the release into the periplasm of ligands bound by these outer membrane proteins.</text>
</comment>
<evidence type="ECO:0000259" key="6">
    <source>
        <dbReference type="PROSITE" id="PS52015"/>
    </source>
</evidence>
<comment type="caution">
    <text evidence="7">The sequence shown here is derived from an EMBL/GenBank/DDBJ whole genome shotgun (WGS) entry which is preliminary data.</text>
</comment>
<dbReference type="Pfam" id="PF05569">
    <property type="entry name" value="Peptidase_M56"/>
    <property type="match status" value="1"/>
</dbReference>
<sequence>MTDWLLQQQGPLSVALLLLIALEHFATARIGIKLMYRLWLIVPVTLLVNNLPSEVLSVSSDSFTRYVVGMSPAFEVSQNDLLFTLWATGTSIIASLIVFQYWQLARSVTRPEPGDGNVWISQLASTPMLFGFVAPKILLPRYFTERLSQAQQQLVIEHEHTHMQRFDHVWNLVALVIATLFWFNPLVWLATRSYRINQELACDSLVLRNKSETEKLLYAKALVTCAEHTSFQLTTYPTFGEKSTMIKRLNLISEPLKASKVVGVAAIATFTLLIANTALANLPGNSVKADKVNLAVPVKRVAPLYPPQAAEQNIEGSVVLQFDITETGATDNITIVEAKPEGVFGQNAIKALKQWQYKPRIQGGKAQRQTGILVQLDFKLDNDTAANDAGYHDAEKINVAKSK</sequence>
<keyword evidence="5" id="KW-1003">Cell membrane</keyword>
<dbReference type="GO" id="GO:0055085">
    <property type="term" value="P:transmembrane transport"/>
    <property type="evidence" value="ECO:0007669"/>
    <property type="project" value="InterPro"/>
</dbReference>
<dbReference type="GO" id="GO:0030288">
    <property type="term" value="C:outer membrane-bounded periplasmic space"/>
    <property type="evidence" value="ECO:0007669"/>
    <property type="project" value="InterPro"/>
</dbReference>
<comment type="similarity">
    <text evidence="5">Belongs to the TonB family.</text>
</comment>
<evidence type="ECO:0000256" key="5">
    <source>
        <dbReference type="RuleBase" id="RU362123"/>
    </source>
</evidence>
<evidence type="ECO:0000256" key="3">
    <source>
        <dbReference type="ARBA" id="ARBA00022989"/>
    </source>
</evidence>